<dbReference type="Gene3D" id="2.60.120.10">
    <property type="entry name" value="Jelly Rolls"/>
    <property type="match status" value="1"/>
</dbReference>
<evidence type="ECO:0000313" key="2">
    <source>
        <dbReference type="EMBL" id="TLX61586.1"/>
    </source>
</evidence>
<dbReference type="AlphaFoldDB" id="A0A5R9Q8W3"/>
<keyword evidence="3" id="KW-1185">Reference proteome</keyword>
<dbReference type="CDD" id="cd07005">
    <property type="entry name" value="cupin_WbuC-like"/>
    <property type="match status" value="1"/>
</dbReference>
<proteinExistence type="predicted"/>
<protein>
    <submittedName>
        <fullName evidence="2">Cupin fold metalloprotein, WbuC family</fullName>
    </submittedName>
</protein>
<comment type="caution">
    <text evidence="2">The sequence shown here is derived from an EMBL/GenBank/DDBJ whole genome shotgun (WGS) entry which is preliminary data.</text>
</comment>
<name>A0A5R9Q8W3_9GAMM</name>
<dbReference type="Proteomes" id="UP000306753">
    <property type="component" value="Unassembled WGS sequence"/>
</dbReference>
<sequence>MTAPRYLDQDLFEALVDAARSSERRRHHHAFHRMSEPCHRLAVGLQPDTYIAPHRHLEADKSESILVLRGSLGLLVFDDSGAVTERRVLEAGGECVGVDLPPGTFHAFVVLEADTLMFECKAGPYRASEGDERPTWAPREGDTDARRYLDWMRAQFEV</sequence>
<dbReference type="InterPro" id="IPR046058">
    <property type="entry name" value="WbuC_cupin"/>
</dbReference>
<reference evidence="2 3" key="1">
    <citation type="journal article" date="2017" name="Eur. J. Clin. Microbiol. Infect. Dis.">
        <title>Uncommonly isolated clinical Pseudomonas: identification and phylogenetic assignation.</title>
        <authorList>
            <person name="Mulet M."/>
            <person name="Gomila M."/>
            <person name="Ramirez A."/>
            <person name="Cardew S."/>
            <person name="Moore E.R."/>
            <person name="Lalucat J."/>
            <person name="Garcia-Valdes E."/>
        </authorList>
    </citation>
    <scope>NUCLEOTIDE SEQUENCE [LARGE SCALE GENOMIC DNA]</scope>
    <source>
        <strain evidence="2 3">SD129</strain>
    </source>
</reference>
<dbReference type="InterPro" id="IPR011051">
    <property type="entry name" value="RmlC_Cupin_sf"/>
</dbReference>
<gene>
    <name evidence="2" type="ORF">DN820_20590</name>
</gene>
<feature type="domain" description="Cupin fold metalloprotein WbuC cupin" evidence="1">
    <location>
        <begin position="7"/>
        <end position="89"/>
    </location>
</feature>
<dbReference type="Pfam" id="PF19480">
    <property type="entry name" value="DUF6016"/>
    <property type="match status" value="1"/>
</dbReference>
<dbReference type="InterPro" id="IPR014710">
    <property type="entry name" value="RmlC-like_jellyroll"/>
</dbReference>
<dbReference type="EMBL" id="QLAG01000040">
    <property type="protein sequence ID" value="TLX61586.1"/>
    <property type="molecule type" value="Genomic_DNA"/>
</dbReference>
<dbReference type="NCBIfam" id="TIGR04366">
    <property type="entry name" value="cupin_WbuC"/>
    <property type="match status" value="1"/>
</dbReference>
<dbReference type="SUPFAM" id="SSF51182">
    <property type="entry name" value="RmlC-like cupins"/>
    <property type="match status" value="1"/>
</dbReference>
<accession>A0A5R9Q8W3</accession>
<evidence type="ECO:0000259" key="1">
    <source>
        <dbReference type="Pfam" id="PF19480"/>
    </source>
</evidence>
<evidence type="ECO:0000313" key="3">
    <source>
        <dbReference type="Proteomes" id="UP000306753"/>
    </source>
</evidence>
<dbReference type="RefSeq" id="WP_138412796.1">
    <property type="nucleotide sequence ID" value="NZ_QLAG01000040.1"/>
</dbReference>
<dbReference type="InterPro" id="IPR027565">
    <property type="entry name" value="Cupin_WbuC"/>
</dbReference>
<organism evidence="2 3">
    <name type="scientific">Stutzerimonas nosocomialis</name>
    <dbReference type="NCBI Taxonomy" id="1056496"/>
    <lineage>
        <taxon>Bacteria</taxon>
        <taxon>Pseudomonadati</taxon>
        <taxon>Pseudomonadota</taxon>
        <taxon>Gammaproteobacteria</taxon>
        <taxon>Pseudomonadales</taxon>
        <taxon>Pseudomonadaceae</taxon>
        <taxon>Stutzerimonas</taxon>
    </lineage>
</organism>